<evidence type="ECO:0000313" key="1">
    <source>
        <dbReference type="EMBL" id="MDB7085927.1"/>
    </source>
</evidence>
<dbReference type="Proteomes" id="UP001211987">
    <property type="component" value="Unassembled WGS sequence"/>
</dbReference>
<protein>
    <submittedName>
        <fullName evidence="1">Uncharacterized protein</fullName>
    </submittedName>
</protein>
<dbReference type="EMBL" id="JAQLKE010000063">
    <property type="protein sequence ID" value="MDB7085927.1"/>
    <property type="molecule type" value="Genomic_DNA"/>
</dbReference>
<dbReference type="AlphaFoldDB" id="A0AB35IUT3"/>
<proteinExistence type="predicted"/>
<evidence type="ECO:0000313" key="2">
    <source>
        <dbReference type="Proteomes" id="UP001211987"/>
    </source>
</evidence>
<sequence length="150" mass="18018">MKKDKSALRIEKEEILKSSQNNFLETINYLPELIGSEKQVKWANDIRNNFVEKARKNINMHIYSYPRMRYHALEFYVLSHILLKETKAEYYINNRMALQKPIIATDFADDYILMHLNEYDPDNFRNTILDLIKNGISYKEIIKKLDRKEI</sequence>
<dbReference type="RefSeq" id="WP_195992867.1">
    <property type="nucleotide sequence ID" value="NZ_JADPBJ010000052.1"/>
</dbReference>
<organism evidence="1 2">
    <name type="scientific">Thomasclavelia ramosa</name>
    <dbReference type="NCBI Taxonomy" id="1547"/>
    <lineage>
        <taxon>Bacteria</taxon>
        <taxon>Bacillati</taxon>
        <taxon>Bacillota</taxon>
        <taxon>Erysipelotrichia</taxon>
        <taxon>Erysipelotrichales</taxon>
        <taxon>Coprobacillaceae</taxon>
        <taxon>Thomasclavelia</taxon>
    </lineage>
</organism>
<accession>A0AB35IUT3</accession>
<comment type="caution">
    <text evidence="1">The sequence shown here is derived from an EMBL/GenBank/DDBJ whole genome shotgun (WGS) entry which is preliminary data.</text>
</comment>
<name>A0AB35IUT3_9FIRM</name>
<reference evidence="1" key="1">
    <citation type="submission" date="2023-01" db="EMBL/GenBank/DDBJ databases">
        <title>Human gut microbiome strain richness.</title>
        <authorList>
            <person name="Chen-Liaw A."/>
        </authorList>
    </citation>
    <scope>NUCLEOTIDE SEQUENCE</scope>
    <source>
        <strain evidence="1">1001217st2_G6_1001217B_191108</strain>
    </source>
</reference>
<gene>
    <name evidence="1" type="ORF">PM738_19295</name>
</gene>